<dbReference type="Pfam" id="PF08808">
    <property type="entry name" value="RES"/>
    <property type="match status" value="1"/>
</dbReference>
<evidence type="ECO:0000313" key="4">
    <source>
        <dbReference type="Proteomes" id="UP001497444"/>
    </source>
</evidence>
<dbReference type="InterPro" id="IPR026444">
    <property type="entry name" value="Secre_tail"/>
</dbReference>
<proteinExistence type="predicted"/>
<evidence type="ECO:0000259" key="2">
    <source>
        <dbReference type="SMART" id="SM00953"/>
    </source>
</evidence>
<evidence type="ECO:0000256" key="1">
    <source>
        <dbReference type="SAM" id="MobiDB-lite"/>
    </source>
</evidence>
<dbReference type="Pfam" id="PF18962">
    <property type="entry name" value="Por_Secre_tail"/>
    <property type="match status" value="1"/>
</dbReference>
<accession>A0ABP0VGI1</accession>
<reference evidence="3" key="1">
    <citation type="submission" date="2024-02" db="EMBL/GenBank/DDBJ databases">
        <authorList>
            <consortium name="ELIXIR-Norway"/>
            <consortium name="Elixir Norway"/>
        </authorList>
    </citation>
    <scope>NUCLEOTIDE SEQUENCE</scope>
</reference>
<dbReference type="NCBIfam" id="TIGR04183">
    <property type="entry name" value="Por_Secre_tail"/>
    <property type="match status" value="1"/>
</dbReference>
<sequence length="786" mass="86580">MARRPKYSPGRHTPQRSPRQCIRDSPHKRRSHQDTIWCAGMIVYRMALSGYINDLSGTGARMAGGRWNSKGLGLIYTSSSRALCMAEIAVHLPLGILPHDYRLAQILIPDSLAIESLDIKKLPLGWNGFPGITATQKIGDKFILDNKHIALRAPSAVVQGDFNYLINPNHTALICASILFTGVKAQDKPSPVTDPEAGAMLEKAAAKYQTLNGLEAGFTLTTINPKLKPEEDESKYTTNITGQLYMKGKAFKIVINGNEIYCDGRTIWVYSPKTKEVQVNDYEESQETFSPAKVFSVYKEGAEFLLVPMDKAQANHIRAYGVAFQSLKAGNKVQWLLNYRGGAFLMQGSEANEALLKTAGVSYERLDDGSTEAIITIVLSPTNSMNLVTMNHLPRIAVYTPPFSKPYDDAVTIALTYAGIDYTTIYDREVLTQDLHQYDWIHVHHEDFTGQFNKWQNAFPCASWFDEEQADARETSKEFNFSKVTQMKGAVAAKLRSFVEDGGQLFAMCAGTDKLDIALAAEGIDISPSEIDGDPADPDANAKLNYSGTFAFQNFTVDTSATSQQHSDIPVSITSKSPGDRFSLESIDAKKDLTAAILVQDHESSIKEFLGNTTAFHRAFIKPSVQILGGTATDAKYLHGQRGKGYFTYYAGHDPEAYKHMVGDKATDLDSFRQSAGYRLILNNIFFDAVSGRTLGVADETLITTKVFPDPFTNIVTVQVSSPEAKEGTIYIYNLSGQIMATDNFISDTGDFSKLYNVAGYAAGMYIIEIVNNKGTLSKTLVTKVQ</sequence>
<keyword evidence="4" id="KW-1185">Reference proteome</keyword>
<feature type="region of interest" description="Disordered" evidence="1">
    <location>
        <begin position="1"/>
        <end position="28"/>
    </location>
</feature>
<name>A0ABP0VGI1_9BRYO</name>
<comment type="caution">
    <text evidence="3">The sequence shown here is derived from an EMBL/GenBank/DDBJ whole genome shotgun (WGS) entry which is preliminary data.</text>
</comment>
<protein>
    <recommendedName>
        <fullName evidence="2">RES domain-containing protein</fullName>
    </recommendedName>
</protein>
<organism evidence="3 4">
    <name type="scientific">Sphagnum jensenii</name>
    <dbReference type="NCBI Taxonomy" id="128206"/>
    <lineage>
        <taxon>Eukaryota</taxon>
        <taxon>Viridiplantae</taxon>
        <taxon>Streptophyta</taxon>
        <taxon>Embryophyta</taxon>
        <taxon>Bryophyta</taxon>
        <taxon>Sphagnophytina</taxon>
        <taxon>Sphagnopsida</taxon>
        <taxon>Sphagnales</taxon>
        <taxon>Sphagnaceae</taxon>
        <taxon>Sphagnum</taxon>
    </lineage>
</organism>
<dbReference type="SMART" id="SM00953">
    <property type="entry name" value="RES"/>
    <property type="match status" value="1"/>
</dbReference>
<dbReference type="Proteomes" id="UP001497444">
    <property type="component" value="Unassembled WGS sequence"/>
</dbReference>
<gene>
    <name evidence="3" type="ORF">CSSPJE1EN1_LOCUS28862</name>
</gene>
<dbReference type="InterPro" id="IPR014914">
    <property type="entry name" value="RES_dom"/>
</dbReference>
<dbReference type="InterPro" id="IPR004564">
    <property type="entry name" value="OM_lipoprot_carrier_LolA-like"/>
</dbReference>
<feature type="domain" description="RES" evidence="2">
    <location>
        <begin position="54"/>
        <end position="178"/>
    </location>
</feature>
<evidence type="ECO:0000313" key="3">
    <source>
        <dbReference type="EMBL" id="CAK9253484.1"/>
    </source>
</evidence>
<dbReference type="Gene3D" id="2.50.20.10">
    <property type="entry name" value="Lipoprotein localisation LolA/LolB/LppX"/>
    <property type="match status" value="1"/>
</dbReference>
<dbReference type="EMBL" id="CAXAQS010000873">
    <property type="protein sequence ID" value="CAK9253484.1"/>
    <property type="molecule type" value="Genomic_DNA"/>
</dbReference>
<dbReference type="CDD" id="cd16325">
    <property type="entry name" value="LolA"/>
    <property type="match status" value="1"/>
</dbReference>